<dbReference type="EMBL" id="CATOUU010000822">
    <property type="protein sequence ID" value="CAI9951231.1"/>
    <property type="molecule type" value="Genomic_DNA"/>
</dbReference>
<accession>A0AA86Q621</accession>
<organism evidence="2">
    <name type="scientific">Hexamita inflata</name>
    <dbReference type="NCBI Taxonomy" id="28002"/>
    <lineage>
        <taxon>Eukaryota</taxon>
        <taxon>Metamonada</taxon>
        <taxon>Diplomonadida</taxon>
        <taxon>Hexamitidae</taxon>
        <taxon>Hexamitinae</taxon>
        <taxon>Hexamita</taxon>
    </lineage>
</organism>
<gene>
    <name evidence="3" type="ORF">HINF_LOCUS33345</name>
    <name evidence="2" type="ORF">HINF_LOCUS38876</name>
</gene>
<protein>
    <submittedName>
        <fullName evidence="2">von Willebrand factor type A domain-containing protein</fullName>
    </submittedName>
    <submittedName>
        <fullName evidence="3">von_Willebrand factor type A domain-containing protein</fullName>
    </submittedName>
</protein>
<evidence type="ECO:0000259" key="1">
    <source>
        <dbReference type="PROSITE" id="PS50234"/>
    </source>
</evidence>
<keyword evidence="4" id="KW-1185">Reference proteome</keyword>
<dbReference type="AlphaFoldDB" id="A0AA86Q621"/>
<dbReference type="EMBL" id="CAXDID020000115">
    <property type="protein sequence ID" value="CAL6030468.1"/>
    <property type="molecule type" value="Genomic_DNA"/>
</dbReference>
<dbReference type="InterPro" id="IPR002035">
    <property type="entry name" value="VWF_A"/>
</dbReference>
<evidence type="ECO:0000313" key="4">
    <source>
        <dbReference type="Proteomes" id="UP001642409"/>
    </source>
</evidence>
<evidence type="ECO:0000313" key="3">
    <source>
        <dbReference type="EMBL" id="CAL6030468.1"/>
    </source>
</evidence>
<dbReference type="PROSITE" id="PS50234">
    <property type="entry name" value="VWFA"/>
    <property type="match status" value="1"/>
</dbReference>
<reference evidence="3 4" key="2">
    <citation type="submission" date="2024-07" db="EMBL/GenBank/DDBJ databases">
        <authorList>
            <person name="Akdeniz Z."/>
        </authorList>
    </citation>
    <scope>NUCLEOTIDE SEQUENCE [LARGE SCALE GENOMIC DNA]</scope>
</reference>
<feature type="domain" description="VWFA" evidence="1">
    <location>
        <begin position="4"/>
        <end position="202"/>
    </location>
</feature>
<sequence>MLMEVISILDMSGSMSGLTNDTIGSYNTYLQKLRMQKKHDIYLTLVVFNTESKIIYEHVNVKKVKNITTQIYNPEGGTALNDAIGIAITRTQQYIQKLKRKYVPKKVSFFIITDGEENSSRDYTNNDIKKMITKSQKKDKWEFVFVGSNIDAVTAGEERGFKKERIANIDNGGKGQYAAYGMAHDFLMGDGEFDAQKLYNEAEKKIN</sequence>
<dbReference type="Pfam" id="PF00092">
    <property type="entry name" value="VWA"/>
    <property type="match status" value="1"/>
</dbReference>
<dbReference type="Proteomes" id="UP001642409">
    <property type="component" value="Unassembled WGS sequence"/>
</dbReference>
<dbReference type="SUPFAM" id="SSF53300">
    <property type="entry name" value="vWA-like"/>
    <property type="match status" value="1"/>
</dbReference>
<proteinExistence type="predicted"/>
<dbReference type="Gene3D" id="3.40.50.410">
    <property type="entry name" value="von Willebrand factor, type A domain"/>
    <property type="match status" value="1"/>
</dbReference>
<comment type="caution">
    <text evidence="2">The sequence shown here is derived from an EMBL/GenBank/DDBJ whole genome shotgun (WGS) entry which is preliminary data.</text>
</comment>
<name>A0AA86Q621_9EUKA</name>
<evidence type="ECO:0000313" key="2">
    <source>
        <dbReference type="EMBL" id="CAI9951231.1"/>
    </source>
</evidence>
<dbReference type="InterPro" id="IPR036465">
    <property type="entry name" value="vWFA_dom_sf"/>
</dbReference>
<reference evidence="2" key="1">
    <citation type="submission" date="2023-06" db="EMBL/GenBank/DDBJ databases">
        <authorList>
            <person name="Kurt Z."/>
        </authorList>
    </citation>
    <scope>NUCLEOTIDE SEQUENCE</scope>
</reference>